<evidence type="ECO:0000256" key="1">
    <source>
        <dbReference type="ARBA" id="ARBA00023125"/>
    </source>
</evidence>
<dbReference type="Gene3D" id="1.10.30.10">
    <property type="entry name" value="High mobility group box domain"/>
    <property type="match status" value="1"/>
</dbReference>
<reference evidence="6 7" key="1">
    <citation type="submission" date="2024-02" db="EMBL/GenBank/DDBJ databases">
        <title>A draft genome for the cacao thread blight pathogen Marasmius crinis-equi.</title>
        <authorList>
            <person name="Cohen S.P."/>
            <person name="Baruah I.K."/>
            <person name="Amoako-Attah I."/>
            <person name="Bukari Y."/>
            <person name="Meinhardt L.W."/>
            <person name="Bailey B.A."/>
        </authorList>
    </citation>
    <scope>NUCLEOTIDE SEQUENCE [LARGE SCALE GENOMIC DNA]</scope>
    <source>
        <strain evidence="6 7">GH-76</strain>
    </source>
</reference>
<dbReference type="EMBL" id="JBAHYK010002726">
    <property type="protein sequence ID" value="KAL0564525.1"/>
    <property type="molecule type" value="Genomic_DNA"/>
</dbReference>
<feature type="region of interest" description="Disordered" evidence="4">
    <location>
        <begin position="86"/>
        <end position="164"/>
    </location>
</feature>
<evidence type="ECO:0000313" key="6">
    <source>
        <dbReference type="EMBL" id="KAL0564525.1"/>
    </source>
</evidence>
<evidence type="ECO:0000256" key="4">
    <source>
        <dbReference type="SAM" id="MobiDB-lite"/>
    </source>
</evidence>
<feature type="DNA-binding region" description="HMG box" evidence="3">
    <location>
        <begin position="37"/>
        <end position="105"/>
    </location>
</feature>
<dbReference type="Proteomes" id="UP001465976">
    <property type="component" value="Unassembled WGS sequence"/>
</dbReference>
<feature type="non-terminal residue" evidence="6">
    <location>
        <position position="164"/>
    </location>
</feature>
<dbReference type="PANTHER" id="PTHR10270">
    <property type="entry name" value="SOX TRANSCRIPTION FACTOR"/>
    <property type="match status" value="1"/>
</dbReference>
<dbReference type="InterPro" id="IPR050140">
    <property type="entry name" value="SRY-related_HMG-box_TF-like"/>
</dbReference>
<dbReference type="Pfam" id="PF00505">
    <property type="entry name" value="HMG_box"/>
    <property type="match status" value="1"/>
</dbReference>
<organism evidence="6 7">
    <name type="scientific">Marasmius crinis-equi</name>
    <dbReference type="NCBI Taxonomy" id="585013"/>
    <lineage>
        <taxon>Eukaryota</taxon>
        <taxon>Fungi</taxon>
        <taxon>Dikarya</taxon>
        <taxon>Basidiomycota</taxon>
        <taxon>Agaricomycotina</taxon>
        <taxon>Agaricomycetes</taxon>
        <taxon>Agaricomycetidae</taxon>
        <taxon>Agaricales</taxon>
        <taxon>Marasmiineae</taxon>
        <taxon>Marasmiaceae</taxon>
        <taxon>Marasmius</taxon>
    </lineage>
</organism>
<name>A0ABR3ENR4_9AGAR</name>
<evidence type="ECO:0000256" key="3">
    <source>
        <dbReference type="PROSITE-ProRule" id="PRU00267"/>
    </source>
</evidence>
<dbReference type="SUPFAM" id="SSF47095">
    <property type="entry name" value="HMG-box"/>
    <property type="match status" value="1"/>
</dbReference>
<evidence type="ECO:0000313" key="7">
    <source>
        <dbReference type="Proteomes" id="UP001465976"/>
    </source>
</evidence>
<evidence type="ECO:0000256" key="2">
    <source>
        <dbReference type="ARBA" id="ARBA00023163"/>
    </source>
</evidence>
<feature type="region of interest" description="Disordered" evidence="4">
    <location>
        <begin position="1"/>
        <end position="37"/>
    </location>
</feature>
<accession>A0ABR3ENR4</accession>
<dbReference type="InterPro" id="IPR009071">
    <property type="entry name" value="HMG_box_dom"/>
</dbReference>
<dbReference type="SMART" id="SM00398">
    <property type="entry name" value="HMG"/>
    <property type="match status" value="1"/>
</dbReference>
<protein>
    <submittedName>
        <fullName evidence="6">Transcription factor SOX-6</fullName>
    </submittedName>
</protein>
<proteinExistence type="predicted"/>
<feature type="compositionally biased region" description="Basic and acidic residues" evidence="4">
    <location>
        <begin position="86"/>
        <end position="100"/>
    </location>
</feature>
<feature type="compositionally biased region" description="Basic residues" evidence="4">
    <location>
        <begin position="149"/>
        <end position="158"/>
    </location>
</feature>
<keyword evidence="1 3" id="KW-0238">DNA-binding</keyword>
<gene>
    <name evidence="6" type="primary">SOX6</name>
    <name evidence="6" type="ORF">V5O48_017519</name>
</gene>
<feature type="compositionally biased region" description="Basic and acidic residues" evidence="4">
    <location>
        <begin position="1"/>
        <end position="18"/>
    </location>
</feature>
<keyword evidence="3" id="KW-0539">Nucleus</keyword>
<sequence length="164" mass="18856">MPRKGKQPERNDREKNDSNEQPPPKPRTNKDEDGNHIKRPLNAFVLWAQARRPVLMGENPGVLVPKISPLLGKEWRLLPAEEKALWRKKQQEEKERHAEANPDYVYQPRSSAQVQADKNRRGGNKNKRKAQESEDGEDEKVAHVPASARPRKRSRKAKVAVNKP</sequence>
<keyword evidence="7" id="KW-1185">Reference proteome</keyword>
<feature type="domain" description="HMG box" evidence="5">
    <location>
        <begin position="37"/>
        <end position="105"/>
    </location>
</feature>
<dbReference type="InterPro" id="IPR036910">
    <property type="entry name" value="HMG_box_dom_sf"/>
</dbReference>
<keyword evidence="2" id="KW-0804">Transcription</keyword>
<dbReference type="PANTHER" id="PTHR10270:SF161">
    <property type="entry name" value="SEX-DETERMINING REGION Y PROTEIN"/>
    <property type="match status" value="1"/>
</dbReference>
<evidence type="ECO:0000259" key="5">
    <source>
        <dbReference type="PROSITE" id="PS50118"/>
    </source>
</evidence>
<comment type="caution">
    <text evidence="6">The sequence shown here is derived from an EMBL/GenBank/DDBJ whole genome shotgun (WGS) entry which is preliminary data.</text>
</comment>
<dbReference type="PROSITE" id="PS50118">
    <property type="entry name" value="HMG_BOX_2"/>
    <property type="match status" value="1"/>
</dbReference>